<name>A0A917BDY3_9ACTN</name>
<sequence length="179" mass="19115">MVGRWDDSPWGPFTDVMVAAADGTRVLLAPSEQVASYVGATYTFDRVELGPVQATGEGRWAVRGPGLVLDLEVGGRLPLGRLLRLVPRRVATAPAWSALTDPIARTMLRGVRTRGSAGQGRQEFYGATDLHRVVAAGGSWRETDLGALAPVWPEPGFGFGSTPSRPSVTRLVTTIHRPG</sequence>
<dbReference type="AlphaFoldDB" id="A0A917BDY3"/>
<protein>
    <submittedName>
        <fullName evidence="1">Uncharacterized protein</fullName>
    </submittedName>
</protein>
<dbReference type="RefSeq" id="WP_229660565.1">
    <property type="nucleotide sequence ID" value="NZ_BMKQ01000001.1"/>
</dbReference>
<evidence type="ECO:0000313" key="1">
    <source>
        <dbReference type="EMBL" id="GGF35912.1"/>
    </source>
</evidence>
<accession>A0A917BDY3</accession>
<keyword evidence="2" id="KW-1185">Reference proteome</keyword>
<gene>
    <name evidence="1" type="ORF">GCM10011519_06800</name>
</gene>
<dbReference type="EMBL" id="BMKQ01000001">
    <property type="protein sequence ID" value="GGF35912.1"/>
    <property type="molecule type" value="Genomic_DNA"/>
</dbReference>
<organism evidence="1 2">
    <name type="scientific">Marmoricola endophyticus</name>
    <dbReference type="NCBI Taxonomy" id="2040280"/>
    <lineage>
        <taxon>Bacteria</taxon>
        <taxon>Bacillati</taxon>
        <taxon>Actinomycetota</taxon>
        <taxon>Actinomycetes</taxon>
        <taxon>Propionibacteriales</taxon>
        <taxon>Nocardioidaceae</taxon>
        <taxon>Marmoricola</taxon>
    </lineage>
</organism>
<reference evidence="1" key="2">
    <citation type="submission" date="2020-09" db="EMBL/GenBank/DDBJ databases">
        <authorList>
            <person name="Sun Q."/>
            <person name="Zhou Y."/>
        </authorList>
    </citation>
    <scope>NUCLEOTIDE SEQUENCE</scope>
    <source>
        <strain evidence="1">CGMCC 1.16067</strain>
    </source>
</reference>
<reference evidence="1" key="1">
    <citation type="journal article" date="2014" name="Int. J. Syst. Evol. Microbiol.">
        <title>Complete genome sequence of Corynebacterium casei LMG S-19264T (=DSM 44701T), isolated from a smear-ripened cheese.</title>
        <authorList>
            <consortium name="US DOE Joint Genome Institute (JGI-PGF)"/>
            <person name="Walter F."/>
            <person name="Albersmeier A."/>
            <person name="Kalinowski J."/>
            <person name="Ruckert C."/>
        </authorList>
    </citation>
    <scope>NUCLEOTIDE SEQUENCE</scope>
    <source>
        <strain evidence="1">CGMCC 1.16067</strain>
    </source>
</reference>
<dbReference type="Proteomes" id="UP000649179">
    <property type="component" value="Unassembled WGS sequence"/>
</dbReference>
<evidence type="ECO:0000313" key="2">
    <source>
        <dbReference type="Proteomes" id="UP000649179"/>
    </source>
</evidence>
<proteinExistence type="predicted"/>
<comment type="caution">
    <text evidence="1">The sequence shown here is derived from an EMBL/GenBank/DDBJ whole genome shotgun (WGS) entry which is preliminary data.</text>
</comment>